<gene>
    <name evidence="2" type="ORF">IAB70_03365</name>
</gene>
<evidence type="ECO:0000313" key="3">
    <source>
        <dbReference type="Proteomes" id="UP000824093"/>
    </source>
</evidence>
<name>A0A9D1M0L6_9FIRM</name>
<protein>
    <submittedName>
        <fullName evidence="2">Uncharacterized protein</fullName>
    </submittedName>
</protein>
<reference evidence="2" key="1">
    <citation type="submission" date="2020-10" db="EMBL/GenBank/DDBJ databases">
        <authorList>
            <person name="Gilroy R."/>
        </authorList>
    </citation>
    <scope>NUCLEOTIDE SEQUENCE</scope>
    <source>
        <strain evidence="2">CHK195-15760</strain>
    </source>
</reference>
<evidence type="ECO:0000313" key="2">
    <source>
        <dbReference type="EMBL" id="HIU51643.1"/>
    </source>
</evidence>
<proteinExistence type="predicted"/>
<sequence>EYYSEEKRTEENAGIVWIMLSIAGAVIILMILGKKMTAKKKKDPNTRAKK</sequence>
<keyword evidence="1" id="KW-0472">Membrane</keyword>
<dbReference type="AlphaFoldDB" id="A0A9D1M0L6"/>
<comment type="caution">
    <text evidence="2">The sequence shown here is derived from an EMBL/GenBank/DDBJ whole genome shotgun (WGS) entry which is preliminary data.</text>
</comment>
<feature type="non-terminal residue" evidence="2">
    <location>
        <position position="1"/>
    </location>
</feature>
<keyword evidence="1" id="KW-1133">Transmembrane helix</keyword>
<dbReference type="EMBL" id="DVNH01000023">
    <property type="protein sequence ID" value="HIU51643.1"/>
    <property type="molecule type" value="Genomic_DNA"/>
</dbReference>
<feature type="transmembrane region" description="Helical" evidence="1">
    <location>
        <begin position="12"/>
        <end position="32"/>
    </location>
</feature>
<organism evidence="2 3">
    <name type="scientific">Candidatus Merdicola faecigallinarum</name>
    <dbReference type="NCBI Taxonomy" id="2840862"/>
    <lineage>
        <taxon>Bacteria</taxon>
        <taxon>Bacillati</taxon>
        <taxon>Bacillota</taxon>
        <taxon>Clostridia</taxon>
        <taxon>Candidatus Merdicola</taxon>
    </lineage>
</organism>
<dbReference type="Proteomes" id="UP000824093">
    <property type="component" value="Unassembled WGS sequence"/>
</dbReference>
<reference evidence="2" key="2">
    <citation type="journal article" date="2021" name="PeerJ">
        <title>Extensive microbial diversity within the chicken gut microbiome revealed by metagenomics and culture.</title>
        <authorList>
            <person name="Gilroy R."/>
            <person name="Ravi A."/>
            <person name="Getino M."/>
            <person name="Pursley I."/>
            <person name="Horton D.L."/>
            <person name="Alikhan N.F."/>
            <person name="Baker D."/>
            <person name="Gharbi K."/>
            <person name="Hall N."/>
            <person name="Watson M."/>
            <person name="Adriaenssens E.M."/>
            <person name="Foster-Nyarko E."/>
            <person name="Jarju S."/>
            <person name="Secka A."/>
            <person name="Antonio M."/>
            <person name="Oren A."/>
            <person name="Chaudhuri R.R."/>
            <person name="La Ragione R."/>
            <person name="Hildebrand F."/>
            <person name="Pallen M.J."/>
        </authorList>
    </citation>
    <scope>NUCLEOTIDE SEQUENCE</scope>
    <source>
        <strain evidence="2">CHK195-15760</strain>
    </source>
</reference>
<accession>A0A9D1M0L6</accession>
<evidence type="ECO:0000256" key="1">
    <source>
        <dbReference type="SAM" id="Phobius"/>
    </source>
</evidence>
<keyword evidence="1" id="KW-0812">Transmembrane</keyword>